<dbReference type="GO" id="GO:0004484">
    <property type="term" value="F:mRNA guanylyltransferase activity"/>
    <property type="evidence" value="ECO:0007669"/>
    <property type="project" value="UniProtKB-EC"/>
</dbReference>
<evidence type="ECO:0000256" key="4">
    <source>
        <dbReference type="ARBA" id="ARBA00022679"/>
    </source>
</evidence>
<dbReference type="GO" id="GO:0005525">
    <property type="term" value="F:GTP binding"/>
    <property type="evidence" value="ECO:0007669"/>
    <property type="project" value="UniProtKB-KW"/>
</dbReference>
<evidence type="ECO:0000313" key="14">
    <source>
        <dbReference type="EMBL" id="SAM03346.1"/>
    </source>
</evidence>
<evidence type="ECO:0000256" key="9">
    <source>
        <dbReference type="ARBA" id="ARBA00023242"/>
    </source>
</evidence>
<keyword evidence="5" id="KW-0548">Nucleotidyltransferase</keyword>
<evidence type="ECO:0000313" key="15">
    <source>
        <dbReference type="Proteomes" id="UP000078561"/>
    </source>
</evidence>
<sequence length="1125" mass="126341">MPSLQSSPPASSLVDNDTIQQSSDLHHLLDSFGERVDQGYSHTLLTRVKALLQLTDNNNSGFPGTQPVSFEMKHFALLEREDYFVCEKSNGIRCLLFFVHSPKGPASFMLDRKQRWYFIPELLFPVRGRDGEYLKDTLMDGELVVDNDPNSNTKKSLRFLIFDLMVMNGMSLTHRSFSTRLGVLQQDVIQPLKLHLRSPSEATKARPPFTLELKKMERSYGLHLVFEQIAKLRHDSDGIIWTPVNCPYVPGVCDRLLEWKPPENISLNFKINAKWNNDHKPIYSLNVLSHLTYKFFDHFQPDSDWTMQWKDLPPEGRIAEFRYDSLRQVTIVEQGYAPTTKTGGWRFIRFCDDKDAANQEVDAKKTINSIQYGVSKEQLLAHLEHIRDAWKIREQGLPPPTRSMVVSTSVSSAATNQQLLPTPSPKSPAPPSSAISSNSSNQQEHLHLDHHFVKSRQNSMDCGLGAMYNSRTDTLHSNGNTNSTETADGSFESHSQHHYQTSKIGMNGRHNETKSLPGSRRQSLEGLPKRNSCMKKEDDTERKRHKSLTALDKSHLQHMDDRQYMQQHKKSATIDRGKMIKESLVDPHIDPPPINNITSTDLSNHGVGPIHNILKTGSPTIEYAKTPPPSHSLATVLEDGHTTATVTRCDNQYDLEIPPTNSEFGPQHSNGGRTVSLSSDQQPHRNKTISSPSPLLYSNTLQNGIRPLEAVTDLGKSFDSSESSTPRTSCAPLSSSPSLPSPSIPRLQTMASTDNRIKVSSPAPSPSPSSSPSPSRRIALQGKRPSSHSIHKLLTASTEPIAPPPMSSAVSNQMRPTVPSNRQSHNISPLMQDPIRQQQQQNVKPVTKQPHQSIGTTPRSSSSTTHAFPIQFINFHADRSGTQTGSPSAQKTIFIQGEYHSDGTNNSPTDRRSAIASNLQQQQSQFRSRQRIPKSEPAEQRLLSHKLRKPQTHLQGSSAPSSAASSPRHSTSGKQLDTWRVTKAPIPQRQQIQPALQKHIYEKRHPLTARVHPQYTYPPPQQNQQPYPYSSFYTPLQDDYNHPNYHYYHHHPVYQQPSQSSHQHHISVIPQHQLANPNPSYLNDSNHPTHHPSHQHALLSTAALSPPDKAFDRKSSKAKLDFILN</sequence>
<name>A0A168Q1G7_ABSGL</name>
<gene>
    <name evidence="14" type="primary">ABSGL_09164.1 scaffold 10682</name>
</gene>
<feature type="region of interest" description="Disordered" evidence="11">
    <location>
        <begin position="655"/>
        <end position="698"/>
    </location>
</feature>
<dbReference type="PANTHER" id="PTHR10367:SF17">
    <property type="entry name" value="MRNA-CAPPING ENZYME"/>
    <property type="match status" value="1"/>
</dbReference>
<evidence type="ECO:0000259" key="13">
    <source>
        <dbReference type="Pfam" id="PF03919"/>
    </source>
</evidence>
<dbReference type="Gene3D" id="2.40.50.140">
    <property type="entry name" value="Nucleic acid-binding proteins"/>
    <property type="match status" value="1"/>
</dbReference>
<dbReference type="SUPFAM" id="SSF50249">
    <property type="entry name" value="Nucleic acid-binding proteins"/>
    <property type="match status" value="1"/>
</dbReference>
<feature type="compositionally biased region" description="Polar residues" evidence="11">
    <location>
        <begin position="1074"/>
        <end position="1086"/>
    </location>
</feature>
<feature type="region of interest" description="Disordered" evidence="11">
    <location>
        <begin position="946"/>
        <end position="975"/>
    </location>
</feature>
<evidence type="ECO:0000256" key="10">
    <source>
        <dbReference type="ARBA" id="ARBA00044624"/>
    </source>
</evidence>
<feature type="compositionally biased region" description="Polar residues" evidence="11">
    <location>
        <begin position="718"/>
        <end position="728"/>
    </location>
</feature>
<dbReference type="STRING" id="4829.A0A168Q1G7"/>
<comment type="catalytic activity">
    <reaction evidence="10">
        <text>a 5'-end diphospho-ribonucleoside in mRNA + GTP + H(+) = a 5'-end (5'-triphosphoguanosine)-ribonucleoside in mRNA + diphosphate</text>
        <dbReference type="Rhea" id="RHEA:67012"/>
        <dbReference type="Rhea" id="RHEA-COMP:17165"/>
        <dbReference type="Rhea" id="RHEA-COMP:17166"/>
        <dbReference type="ChEBI" id="CHEBI:15378"/>
        <dbReference type="ChEBI" id="CHEBI:33019"/>
        <dbReference type="ChEBI" id="CHEBI:37565"/>
        <dbReference type="ChEBI" id="CHEBI:167616"/>
        <dbReference type="ChEBI" id="CHEBI:167617"/>
        <dbReference type="EC" id="2.7.7.50"/>
    </reaction>
    <physiologicalReaction direction="left-to-right" evidence="10">
        <dbReference type="Rhea" id="RHEA:67013"/>
    </physiologicalReaction>
</comment>
<feature type="compositionally biased region" description="Polar residues" evidence="11">
    <location>
        <begin position="688"/>
        <end position="698"/>
    </location>
</feature>
<feature type="compositionally biased region" description="Pro residues" evidence="11">
    <location>
        <begin position="422"/>
        <end position="431"/>
    </location>
</feature>
<protein>
    <recommendedName>
        <fullName evidence="2">mRNA guanylyltransferase</fullName>
        <ecNumber evidence="2">2.7.7.50</ecNumber>
    </recommendedName>
</protein>
<dbReference type="EMBL" id="LT554077">
    <property type="protein sequence ID" value="SAM03346.1"/>
    <property type="molecule type" value="Genomic_DNA"/>
</dbReference>
<feature type="domain" description="mRNA capping enzyme C-terminal" evidence="13">
    <location>
        <begin position="274"/>
        <end position="380"/>
    </location>
</feature>
<feature type="region of interest" description="Disordered" evidence="11">
    <location>
        <begin position="395"/>
        <end position="444"/>
    </location>
</feature>
<feature type="compositionally biased region" description="Low complexity" evidence="11">
    <location>
        <begin position="402"/>
        <end position="415"/>
    </location>
</feature>
<feature type="compositionally biased region" description="Polar residues" evidence="11">
    <location>
        <begin position="808"/>
        <end position="865"/>
    </location>
</feature>
<dbReference type="InParanoid" id="A0A168Q1G7"/>
<dbReference type="EC" id="2.7.7.50" evidence="2"/>
<comment type="subcellular location">
    <subcellularLocation>
        <location evidence="1">Nucleus</location>
    </subcellularLocation>
</comment>
<dbReference type="Gene3D" id="3.30.470.30">
    <property type="entry name" value="DNA ligase/mRNA capping enzyme"/>
    <property type="match status" value="1"/>
</dbReference>
<feature type="region of interest" description="Disordered" evidence="11">
    <location>
        <begin position="716"/>
        <end position="865"/>
    </location>
</feature>
<feature type="region of interest" description="Disordered" evidence="11">
    <location>
        <begin position="1074"/>
        <end position="1097"/>
    </location>
</feature>
<dbReference type="InterPro" id="IPR051029">
    <property type="entry name" value="mRNA_Capping_Enz/RNA_Phosphat"/>
</dbReference>
<feature type="compositionally biased region" description="Polar residues" evidence="11">
    <location>
        <begin position="659"/>
        <end position="681"/>
    </location>
</feature>
<dbReference type="SUPFAM" id="SSF56091">
    <property type="entry name" value="DNA ligase/mRNA capping enzyme, catalytic domain"/>
    <property type="match status" value="1"/>
</dbReference>
<keyword evidence="7" id="KW-0506">mRNA capping</keyword>
<evidence type="ECO:0000256" key="2">
    <source>
        <dbReference type="ARBA" id="ARBA00012475"/>
    </source>
</evidence>
<proteinExistence type="predicted"/>
<evidence type="ECO:0000259" key="12">
    <source>
        <dbReference type="Pfam" id="PF01331"/>
    </source>
</evidence>
<keyword evidence="6" id="KW-0547">Nucleotide-binding</keyword>
<reference evidence="14" key="1">
    <citation type="submission" date="2016-04" db="EMBL/GenBank/DDBJ databases">
        <authorList>
            <person name="Evans L.H."/>
            <person name="Alamgir A."/>
            <person name="Owens N."/>
            <person name="Weber N.D."/>
            <person name="Virtaneva K."/>
            <person name="Barbian K."/>
            <person name="Babar A."/>
            <person name="Rosenke K."/>
        </authorList>
    </citation>
    <scope>NUCLEOTIDE SEQUENCE [LARGE SCALE GENOMIC DNA]</scope>
    <source>
        <strain evidence="14">CBS 101.48</strain>
    </source>
</reference>
<dbReference type="Pfam" id="PF03919">
    <property type="entry name" value="mRNA_cap_C"/>
    <property type="match status" value="1"/>
</dbReference>
<dbReference type="Pfam" id="PF01331">
    <property type="entry name" value="mRNA_cap_enzyme"/>
    <property type="match status" value="1"/>
</dbReference>
<keyword evidence="8" id="KW-0342">GTP-binding</keyword>
<dbReference type="Proteomes" id="UP000078561">
    <property type="component" value="Unassembled WGS sequence"/>
</dbReference>
<evidence type="ECO:0000256" key="8">
    <source>
        <dbReference type="ARBA" id="ARBA00023134"/>
    </source>
</evidence>
<evidence type="ECO:0000256" key="5">
    <source>
        <dbReference type="ARBA" id="ARBA00022695"/>
    </source>
</evidence>
<dbReference type="AlphaFoldDB" id="A0A168Q1G7"/>
<keyword evidence="9" id="KW-0539">Nucleus</keyword>
<evidence type="ECO:0000256" key="11">
    <source>
        <dbReference type="SAM" id="MobiDB-lite"/>
    </source>
</evidence>
<feature type="compositionally biased region" description="Low complexity" evidence="11">
    <location>
        <begin position="957"/>
        <end position="967"/>
    </location>
</feature>
<accession>A0A168Q1G7</accession>
<dbReference type="InterPro" id="IPR012340">
    <property type="entry name" value="NA-bd_OB-fold"/>
</dbReference>
<evidence type="ECO:0000256" key="6">
    <source>
        <dbReference type="ARBA" id="ARBA00022741"/>
    </source>
</evidence>
<evidence type="ECO:0000256" key="7">
    <source>
        <dbReference type="ARBA" id="ARBA00023042"/>
    </source>
</evidence>
<dbReference type="GO" id="GO:0005524">
    <property type="term" value="F:ATP binding"/>
    <property type="evidence" value="ECO:0007669"/>
    <property type="project" value="InterPro"/>
</dbReference>
<dbReference type="InterPro" id="IPR001339">
    <property type="entry name" value="mRNA_cap_enzyme_adenylation"/>
</dbReference>
<dbReference type="PANTHER" id="PTHR10367">
    <property type="entry name" value="MRNA-CAPPING ENZYME"/>
    <property type="match status" value="1"/>
</dbReference>
<organism evidence="14">
    <name type="scientific">Absidia glauca</name>
    <name type="common">Pin mould</name>
    <dbReference type="NCBI Taxonomy" id="4829"/>
    <lineage>
        <taxon>Eukaryota</taxon>
        <taxon>Fungi</taxon>
        <taxon>Fungi incertae sedis</taxon>
        <taxon>Mucoromycota</taxon>
        <taxon>Mucoromycotina</taxon>
        <taxon>Mucoromycetes</taxon>
        <taxon>Mucorales</taxon>
        <taxon>Cunninghamellaceae</taxon>
        <taxon>Absidia</taxon>
    </lineage>
</organism>
<evidence type="ECO:0000256" key="1">
    <source>
        <dbReference type="ARBA" id="ARBA00004123"/>
    </source>
</evidence>
<dbReference type="GO" id="GO:0006370">
    <property type="term" value="P:7-methylguanosine mRNA capping"/>
    <property type="evidence" value="ECO:0007669"/>
    <property type="project" value="UniProtKB-KW"/>
</dbReference>
<feature type="domain" description="mRNA capping enzyme adenylation" evidence="12">
    <location>
        <begin position="66"/>
        <end position="260"/>
    </location>
</feature>
<keyword evidence="4" id="KW-0808">Transferase</keyword>
<keyword evidence="15" id="KW-1185">Reference proteome</keyword>
<feature type="region of interest" description="Disordered" evidence="11">
    <location>
        <begin position="473"/>
        <end position="545"/>
    </location>
</feature>
<dbReference type="CDD" id="cd07895">
    <property type="entry name" value="Adenylation_mRNA_capping"/>
    <property type="match status" value="1"/>
</dbReference>
<dbReference type="InterPro" id="IPR013846">
    <property type="entry name" value="mRNA_cap_enzyme_C"/>
</dbReference>
<evidence type="ECO:0000256" key="3">
    <source>
        <dbReference type="ARBA" id="ARBA00022664"/>
    </source>
</evidence>
<dbReference type="OrthoDB" id="200924at2759"/>
<keyword evidence="3" id="KW-0507">mRNA processing</keyword>
<dbReference type="GO" id="GO:0005634">
    <property type="term" value="C:nucleus"/>
    <property type="evidence" value="ECO:0007669"/>
    <property type="project" value="UniProtKB-SubCell"/>
</dbReference>
<feature type="compositionally biased region" description="Polar residues" evidence="11">
    <location>
        <begin position="473"/>
        <end position="487"/>
    </location>
</feature>